<gene>
    <name evidence="1" type="ORF">UFOVP1192_3</name>
</gene>
<reference evidence="1" key="1">
    <citation type="submission" date="2020-05" db="EMBL/GenBank/DDBJ databases">
        <authorList>
            <person name="Chiriac C."/>
            <person name="Salcher M."/>
            <person name="Ghai R."/>
            <person name="Kavagutti S V."/>
        </authorList>
    </citation>
    <scope>NUCLEOTIDE SEQUENCE</scope>
</reference>
<evidence type="ECO:0000313" key="1">
    <source>
        <dbReference type="EMBL" id="CAB4189560.1"/>
    </source>
</evidence>
<proteinExistence type="predicted"/>
<protein>
    <submittedName>
        <fullName evidence="1">Tail tubular protein Gp11</fullName>
    </submittedName>
</protein>
<name>A0A6J5QY34_9CAUD</name>
<dbReference type="EMBL" id="LR797151">
    <property type="protein sequence ID" value="CAB4189560.1"/>
    <property type="molecule type" value="Genomic_DNA"/>
</dbReference>
<accession>A0A6J5QY34</accession>
<dbReference type="InterPro" id="IPR033767">
    <property type="entry name" value="Tail_Gp11"/>
</dbReference>
<sequence length="223" mass="24760">MGFITKLQAINQMLLAAGESPVADLVADSGIDTGISNTILEQASMDFQLRGQANNKLTKKFKPNSEGLILLPLSDSDEEGVLAAVLLSKHLNADNELITCRVYDTGTGAYGSKKLYNFTDDTDIWDISKDYYVEITRKLSWSHLDTIAQRAIVATAARQYQTVTQGDVTADGYLGYLEELFRMKSKAADAYVKNRNILHGAESTVFNAVRRNFFNNNARFWQG</sequence>
<dbReference type="Pfam" id="PF17212">
    <property type="entry name" value="Tube"/>
    <property type="match status" value="1"/>
</dbReference>
<organism evidence="1">
    <name type="scientific">uncultured Caudovirales phage</name>
    <dbReference type="NCBI Taxonomy" id="2100421"/>
    <lineage>
        <taxon>Viruses</taxon>
        <taxon>Duplodnaviria</taxon>
        <taxon>Heunggongvirae</taxon>
        <taxon>Uroviricota</taxon>
        <taxon>Caudoviricetes</taxon>
        <taxon>Peduoviridae</taxon>
        <taxon>Maltschvirus</taxon>
        <taxon>Maltschvirus maltsch</taxon>
    </lineage>
</organism>